<name>A0ABQ1HW57_9STAP</name>
<gene>
    <name evidence="1" type="ORF">GCM10007183_18360</name>
</gene>
<reference evidence="2" key="1">
    <citation type="journal article" date="2019" name="Int. J. Syst. Evol. Microbiol.">
        <title>The Global Catalogue of Microorganisms (GCM) 10K type strain sequencing project: providing services to taxonomists for standard genome sequencing and annotation.</title>
        <authorList>
            <consortium name="The Broad Institute Genomics Platform"/>
            <consortium name="The Broad Institute Genome Sequencing Center for Infectious Disease"/>
            <person name="Wu L."/>
            <person name="Ma J."/>
        </authorList>
    </citation>
    <scope>NUCLEOTIDE SEQUENCE [LARGE SCALE GENOMIC DNA]</scope>
    <source>
        <strain evidence="2">CCM 4175</strain>
    </source>
</reference>
<sequence>MTKPKIKRKHDAPTYNDILKLIKIKDGNIQVMKVEEDVEVRGRFSTVVYGTLSYTSKVE</sequence>
<accession>A0ABQ1HW57</accession>
<evidence type="ECO:0000313" key="1">
    <source>
        <dbReference type="EMBL" id="GGA94494.1"/>
    </source>
</evidence>
<evidence type="ECO:0008006" key="3">
    <source>
        <dbReference type="Google" id="ProtNLM"/>
    </source>
</evidence>
<evidence type="ECO:0000313" key="2">
    <source>
        <dbReference type="Proteomes" id="UP000652995"/>
    </source>
</evidence>
<protein>
    <recommendedName>
        <fullName evidence="3">Phage protein</fullName>
    </recommendedName>
</protein>
<organism evidence="1 2">
    <name type="scientific">Staphylococcus muscae</name>
    <dbReference type="NCBI Taxonomy" id="1294"/>
    <lineage>
        <taxon>Bacteria</taxon>
        <taxon>Bacillati</taxon>
        <taxon>Bacillota</taxon>
        <taxon>Bacilli</taxon>
        <taxon>Bacillales</taxon>
        <taxon>Staphylococcaceae</taxon>
        <taxon>Staphylococcus</taxon>
    </lineage>
</organism>
<dbReference type="RefSeq" id="WP_103289554.1">
    <property type="nucleotide sequence ID" value="NZ_CP027848.1"/>
</dbReference>
<keyword evidence="2" id="KW-1185">Reference proteome</keyword>
<proteinExistence type="predicted"/>
<dbReference type="EMBL" id="BMCB01000012">
    <property type="protein sequence ID" value="GGA94494.1"/>
    <property type="molecule type" value="Genomic_DNA"/>
</dbReference>
<comment type="caution">
    <text evidence="1">The sequence shown here is derived from an EMBL/GenBank/DDBJ whole genome shotgun (WGS) entry which is preliminary data.</text>
</comment>
<dbReference type="Proteomes" id="UP000652995">
    <property type="component" value="Unassembled WGS sequence"/>
</dbReference>